<feature type="domain" description="Cytochrome c" evidence="8">
    <location>
        <begin position="30"/>
        <end position="117"/>
    </location>
</feature>
<dbReference type="GO" id="GO:0005506">
    <property type="term" value="F:iron ion binding"/>
    <property type="evidence" value="ECO:0007669"/>
    <property type="project" value="InterPro"/>
</dbReference>
<evidence type="ECO:0000256" key="5">
    <source>
        <dbReference type="ARBA" id="ARBA00023004"/>
    </source>
</evidence>
<dbReference type="Proteomes" id="UP001302494">
    <property type="component" value="Chromosome"/>
</dbReference>
<feature type="chain" id="PRO_5041689235" evidence="7">
    <location>
        <begin position="28"/>
        <end position="118"/>
    </location>
</feature>
<dbReference type="KEGG" id="nneo:PQG83_10740"/>
<feature type="signal peptide" evidence="7">
    <location>
        <begin position="1"/>
        <end position="27"/>
    </location>
</feature>
<dbReference type="InterPro" id="IPR036909">
    <property type="entry name" value="Cyt_c-like_dom_sf"/>
</dbReference>
<evidence type="ECO:0000313" key="10">
    <source>
        <dbReference type="Proteomes" id="UP001302494"/>
    </source>
</evidence>
<dbReference type="SUPFAM" id="SSF46626">
    <property type="entry name" value="Cytochrome c"/>
    <property type="match status" value="1"/>
</dbReference>
<evidence type="ECO:0000256" key="1">
    <source>
        <dbReference type="ARBA" id="ARBA00022448"/>
    </source>
</evidence>
<dbReference type="InterPro" id="IPR008168">
    <property type="entry name" value="Cyt_C_IC"/>
</dbReference>
<keyword evidence="2 6" id="KW-0349">Heme</keyword>
<sequence length="118" mass="12670">MTPKNTFIVLLVSLGLSLMFSISAVQSATGDSTKGKQVFQQFCQVCHGAQGKGDGPVGMALKPPPANLSSDKVQNKKDDELMNILLKGKPGTAMPAWEKDLSSQQMTDVIAYIRSLDK</sequence>
<protein>
    <submittedName>
        <fullName evidence="9">Cytochrome c</fullName>
    </submittedName>
</protein>
<evidence type="ECO:0000259" key="8">
    <source>
        <dbReference type="PROSITE" id="PS51007"/>
    </source>
</evidence>
<dbReference type="PROSITE" id="PS51007">
    <property type="entry name" value="CYTC"/>
    <property type="match status" value="1"/>
</dbReference>
<dbReference type="EMBL" id="CP116968">
    <property type="protein sequence ID" value="WNM60241.1"/>
    <property type="molecule type" value="Genomic_DNA"/>
</dbReference>
<evidence type="ECO:0000256" key="3">
    <source>
        <dbReference type="ARBA" id="ARBA00022723"/>
    </source>
</evidence>
<keyword evidence="10" id="KW-1185">Reference proteome</keyword>
<name>A0AA96JYK9_9BACT</name>
<keyword evidence="7" id="KW-0732">Signal</keyword>
<dbReference type="AlphaFoldDB" id="A0AA96JYK9"/>
<evidence type="ECO:0000256" key="4">
    <source>
        <dbReference type="ARBA" id="ARBA00022982"/>
    </source>
</evidence>
<keyword evidence="1" id="KW-0813">Transport</keyword>
<dbReference type="GO" id="GO:0020037">
    <property type="term" value="F:heme binding"/>
    <property type="evidence" value="ECO:0007669"/>
    <property type="project" value="InterPro"/>
</dbReference>
<dbReference type="Pfam" id="PF00034">
    <property type="entry name" value="Cytochrom_C"/>
    <property type="match status" value="1"/>
</dbReference>
<gene>
    <name evidence="9" type="ORF">PQG83_10740</name>
</gene>
<keyword evidence="5 6" id="KW-0408">Iron</keyword>
<dbReference type="InterPro" id="IPR009056">
    <property type="entry name" value="Cyt_c-like_dom"/>
</dbReference>
<evidence type="ECO:0000256" key="2">
    <source>
        <dbReference type="ARBA" id="ARBA00022617"/>
    </source>
</evidence>
<dbReference type="RefSeq" id="WP_312740724.1">
    <property type="nucleotide sequence ID" value="NZ_CP116968.1"/>
</dbReference>
<dbReference type="GO" id="GO:0009055">
    <property type="term" value="F:electron transfer activity"/>
    <property type="evidence" value="ECO:0007669"/>
    <property type="project" value="InterPro"/>
</dbReference>
<dbReference type="Gene3D" id="1.10.760.10">
    <property type="entry name" value="Cytochrome c-like domain"/>
    <property type="match status" value="1"/>
</dbReference>
<keyword evidence="4" id="KW-0249">Electron transport</keyword>
<reference evidence="9 10" key="1">
    <citation type="submission" date="2023-01" db="EMBL/GenBank/DDBJ databases">
        <title>Cultivation and genomic characterization of new, ubiquitous marine nitrite-oxidizing bacteria from the Nitrospirales.</title>
        <authorList>
            <person name="Mueller A.J."/>
            <person name="Daebeler A."/>
            <person name="Herbold C.W."/>
            <person name="Kirkegaard R.H."/>
            <person name="Daims H."/>
        </authorList>
    </citation>
    <scope>NUCLEOTIDE SEQUENCE [LARGE SCALE GENOMIC DNA]</scope>
    <source>
        <strain evidence="9 10">DK</strain>
    </source>
</reference>
<evidence type="ECO:0000256" key="6">
    <source>
        <dbReference type="PROSITE-ProRule" id="PRU00433"/>
    </source>
</evidence>
<dbReference type="PANTHER" id="PTHR35008">
    <property type="entry name" value="BLL4482 PROTEIN-RELATED"/>
    <property type="match status" value="1"/>
</dbReference>
<dbReference type="InterPro" id="IPR051459">
    <property type="entry name" value="Cytochrome_c-type_DH"/>
</dbReference>
<dbReference type="PANTHER" id="PTHR35008:SF8">
    <property type="entry name" value="ALCOHOL DEHYDROGENASE CYTOCHROME C SUBUNIT"/>
    <property type="match status" value="1"/>
</dbReference>
<proteinExistence type="predicted"/>
<evidence type="ECO:0000313" key="9">
    <source>
        <dbReference type="EMBL" id="WNM60241.1"/>
    </source>
</evidence>
<organism evidence="9 10">
    <name type="scientific">Candidatus Nitrospira neomarina</name>
    <dbReference type="NCBI Taxonomy" id="3020899"/>
    <lineage>
        <taxon>Bacteria</taxon>
        <taxon>Pseudomonadati</taxon>
        <taxon>Nitrospirota</taxon>
        <taxon>Nitrospiria</taxon>
        <taxon>Nitrospirales</taxon>
        <taxon>Nitrospiraceae</taxon>
        <taxon>Nitrospira</taxon>
    </lineage>
</organism>
<accession>A0AA96JYK9</accession>
<keyword evidence="3 6" id="KW-0479">Metal-binding</keyword>
<dbReference type="PRINTS" id="PR00605">
    <property type="entry name" value="CYTCHROMECIC"/>
</dbReference>
<evidence type="ECO:0000256" key="7">
    <source>
        <dbReference type="SAM" id="SignalP"/>
    </source>
</evidence>